<evidence type="ECO:0000256" key="3">
    <source>
        <dbReference type="ARBA" id="ARBA00022525"/>
    </source>
</evidence>
<reference evidence="5 6" key="1">
    <citation type="submission" date="2024-02" db="EMBL/GenBank/DDBJ databases">
        <title>De novo assembly and annotation of 12 fungi associated with fruit tree decline syndrome in Ontario, Canada.</title>
        <authorList>
            <person name="Sulman M."/>
            <person name="Ellouze W."/>
            <person name="Ilyukhin E."/>
        </authorList>
    </citation>
    <scope>NUCLEOTIDE SEQUENCE [LARGE SCALE GENOMIC DNA]</scope>
    <source>
        <strain evidence="5 6">M11/M66-122</strain>
    </source>
</reference>
<feature type="chain" id="PRO_5042911371" description="Cerato-platanin" evidence="4">
    <location>
        <begin position="19"/>
        <end position="227"/>
    </location>
</feature>
<evidence type="ECO:0000256" key="4">
    <source>
        <dbReference type="SAM" id="SignalP"/>
    </source>
</evidence>
<gene>
    <name evidence="5" type="ORF">SLS62_010124</name>
</gene>
<dbReference type="GO" id="GO:0005576">
    <property type="term" value="C:extracellular region"/>
    <property type="evidence" value="ECO:0007669"/>
    <property type="project" value="UniProtKB-SubCell"/>
</dbReference>
<dbReference type="AlphaFoldDB" id="A0AAN9UAV0"/>
<dbReference type="Pfam" id="PF07249">
    <property type="entry name" value="Cerato-platanin"/>
    <property type="match status" value="1"/>
</dbReference>
<dbReference type="InterPro" id="IPR010829">
    <property type="entry name" value="Cerato-platanin"/>
</dbReference>
<proteinExistence type="inferred from homology"/>
<dbReference type="Proteomes" id="UP001320420">
    <property type="component" value="Unassembled WGS sequence"/>
</dbReference>
<protein>
    <recommendedName>
        <fullName evidence="7">Cerato-platanin</fullName>
    </recommendedName>
</protein>
<dbReference type="PANTHER" id="PTHR38850:SF2">
    <property type="entry name" value="CERATO-PLATANIN"/>
    <property type="match status" value="1"/>
</dbReference>
<comment type="caution">
    <text evidence="5">The sequence shown here is derived from an EMBL/GenBank/DDBJ whole genome shotgun (WGS) entry which is preliminary data.</text>
</comment>
<dbReference type="EMBL" id="JAKJXP020000118">
    <property type="protein sequence ID" value="KAK7744705.1"/>
    <property type="molecule type" value="Genomic_DNA"/>
</dbReference>
<dbReference type="PANTHER" id="PTHR38850">
    <property type="entry name" value="CERATO-PLATANIN"/>
    <property type="match status" value="1"/>
</dbReference>
<name>A0AAN9UAV0_9PEZI</name>
<organism evidence="5 6">
    <name type="scientific">Diatrype stigma</name>
    <dbReference type="NCBI Taxonomy" id="117547"/>
    <lineage>
        <taxon>Eukaryota</taxon>
        <taxon>Fungi</taxon>
        <taxon>Dikarya</taxon>
        <taxon>Ascomycota</taxon>
        <taxon>Pezizomycotina</taxon>
        <taxon>Sordariomycetes</taxon>
        <taxon>Xylariomycetidae</taxon>
        <taxon>Xylariales</taxon>
        <taxon>Diatrypaceae</taxon>
        <taxon>Diatrype</taxon>
    </lineage>
</organism>
<accession>A0AAN9UAV0</accession>
<comment type="similarity">
    <text evidence="2">Belongs to the cerato-platanin family.</text>
</comment>
<evidence type="ECO:0000256" key="1">
    <source>
        <dbReference type="ARBA" id="ARBA00004613"/>
    </source>
</evidence>
<keyword evidence="4" id="KW-0732">Signal</keyword>
<evidence type="ECO:0000256" key="2">
    <source>
        <dbReference type="ARBA" id="ARBA00010421"/>
    </source>
</evidence>
<evidence type="ECO:0008006" key="7">
    <source>
        <dbReference type="Google" id="ProtNLM"/>
    </source>
</evidence>
<evidence type="ECO:0000313" key="5">
    <source>
        <dbReference type="EMBL" id="KAK7744705.1"/>
    </source>
</evidence>
<sequence>MLFSSVTTLLSLAAAGSAATLPSAFAGAKRQSGSISITPHDRYSSSIGVLGCKIDTNRVAYWPSSPGCDDICVKVTANGRSVNLLKIDQSGGAFDISYDAWNYLVTGQGAAENPTQGGGVPATYETVDPSECASLITEPSGKLAFSAANSMNFVTSCPAGTWVGDNLALYNIINSVCTYGYDETCQLPDPSQGNQPICPHTLGLTTPLTSQPVYNIDYGTGATSLAV</sequence>
<feature type="signal peptide" evidence="4">
    <location>
        <begin position="1"/>
        <end position="18"/>
    </location>
</feature>
<keyword evidence="3" id="KW-0964">Secreted</keyword>
<keyword evidence="6" id="KW-1185">Reference proteome</keyword>
<comment type="subcellular location">
    <subcellularLocation>
        <location evidence="1">Secreted</location>
    </subcellularLocation>
</comment>
<evidence type="ECO:0000313" key="6">
    <source>
        <dbReference type="Proteomes" id="UP001320420"/>
    </source>
</evidence>
<dbReference type="InterPro" id="IPR036908">
    <property type="entry name" value="RlpA-like_sf"/>
</dbReference>
<dbReference type="Gene3D" id="2.40.40.10">
    <property type="entry name" value="RlpA-like domain"/>
    <property type="match status" value="1"/>
</dbReference>